<evidence type="ECO:0000256" key="13">
    <source>
        <dbReference type="ARBA" id="ARBA00052179"/>
    </source>
</evidence>
<evidence type="ECO:0000256" key="19">
    <source>
        <dbReference type="SAM" id="MobiDB-lite"/>
    </source>
</evidence>
<feature type="transmembrane region" description="Helical" evidence="20">
    <location>
        <begin position="258"/>
        <end position="279"/>
    </location>
</feature>
<evidence type="ECO:0000313" key="21">
    <source>
        <dbReference type="EMBL" id="OQR67340.1"/>
    </source>
</evidence>
<keyword evidence="6 20" id="KW-0812">Transmembrane</keyword>
<dbReference type="EMBL" id="MNPL01029056">
    <property type="protein sequence ID" value="OQR67340.1"/>
    <property type="molecule type" value="Genomic_DNA"/>
</dbReference>
<comment type="subcellular location">
    <subcellularLocation>
        <location evidence="1">Apical cell membrane</location>
        <topology evidence="1">Multi-pass membrane protein</topology>
    </subcellularLocation>
</comment>
<feature type="transmembrane region" description="Helical" evidence="20">
    <location>
        <begin position="35"/>
        <end position="54"/>
    </location>
</feature>
<keyword evidence="22" id="KW-1185">Reference proteome</keyword>
<evidence type="ECO:0000256" key="6">
    <source>
        <dbReference type="ARBA" id="ARBA00022692"/>
    </source>
</evidence>
<evidence type="ECO:0000256" key="8">
    <source>
        <dbReference type="ARBA" id="ARBA00023136"/>
    </source>
</evidence>
<keyword evidence="3" id="KW-0813">Transport</keyword>
<evidence type="ECO:0000256" key="2">
    <source>
        <dbReference type="ARBA" id="ARBA00009523"/>
    </source>
</evidence>
<comment type="catalytic activity">
    <reaction evidence="13">
        <text>L-cysteine(out) + L-arginine(in) = L-cysteine(in) + L-arginine(out)</text>
        <dbReference type="Rhea" id="RHEA:71071"/>
        <dbReference type="ChEBI" id="CHEBI:32682"/>
        <dbReference type="ChEBI" id="CHEBI:35235"/>
    </reaction>
    <physiologicalReaction direction="left-to-right" evidence="13">
        <dbReference type="Rhea" id="RHEA:71072"/>
    </physiologicalReaction>
</comment>
<feature type="transmembrane region" description="Helical" evidence="20">
    <location>
        <begin position="135"/>
        <end position="157"/>
    </location>
</feature>
<comment type="similarity">
    <text evidence="2">Belongs to the amino acid-polyamine-organocation (APC) superfamily.</text>
</comment>
<dbReference type="STRING" id="418985.A0A1V9X177"/>
<dbReference type="Proteomes" id="UP000192247">
    <property type="component" value="Unassembled WGS sequence"/>
</dbReference>
<proteinExistence type="inferred from homology"/>
<protein>
    <recommendedName>
        <fullName evidence="15">b(0,+)-type amino acid transporter 1</fullName>
    </recommendedName>
    <alternativeName>
        <fullName evidence="16">Glycoprotein-associated amino acid transporter b0,+AT1</fullName>
    </alternativeName>
    <alternativeName>
        <fullName evidence="17">Solute carrier family 7 member 9</fullName>
    </alternativeName>
</protein>
<evidence type="ECO:0000256" key="9">
    <source>
        <dbReference type="ARBA" id="ARBA00023157"/>
    </source>
</evidence>
<evidence type="ECO:0000256" key="18">
    <source>
        <dbReference type="ARBA" id="ARBA00093193"/>
    </source>
</evidence>
<feature type="compositionally biased region" description="Basic and acidic residues" evidence="19">
    <location>
        <begin position="1"/>
        <end position="11"/>
    </location>
</feature>
<evidence type="ECO:0000256" key="15">
    <source>
        <dbReference type="ARBA" id="ARBA00074336"/>
    </source>
</evidence>
<sequence>MATIENHRRYSDAISATDKASQDNEDEGTRLKRNLSLMSGVTLIVGTMIVRGLAMTSLGSYHMLYEVRTTTHATNFGPIMSNPLRNNQNTVCTRLTSTYLRALRTKQSKLSVHLLVLGSGIFVSPKGVLERAGSVGLTLVVWAGCGVLSLFGSLSFAELGTIINKSGGDYIYIHECFRGYRGGSIPAFIHAWTFVLLLKPASLGIMALSFAKYLVAPFFITCADIPSEPVKLISLVCIALVTYINCASVNLASRIQTVFTVAKLAAIFAIIVGGFYWIAMGRTENLATGFEGSSNSFSDIATAFYSGLWAYDGWNNLNYVTEELINPYVNLPRAIWIAIPLVTLCYVLVNVAYLTVLSSVEFLASEAVAVRFGNQVFGPIASLITLCVAASTFGSSNGSTFTASRISFSAAREGHQPIVLSFAHRERLTPIPALLTNGILATLLVLISDIGNLIDLFGFAAWLFYGLAASTLIVLRFTRPSESRPYKVNIFIPIITCIVACYLVVAPIAQNPQMEYLYACAFMASGLLFYVPFVHFGWRPSLNHHITMLIQCMLHVVPTSRPDEESK</sequence>
<comment type="catalytic activity">
    <reaction evidence="12">
        <text>L-histidine(out) + L-arginine(in) = L-histidine(in) + L-arginine(out)</text>
        <dbReference type="Rhea" id="RHEA:71063"/>
        <dbReference type="ChEBI" id="CHEBI:32682"/>
        <dbReference type="ChEBI" id="CHEBI:57595"/>
    </reaction>
    <physiologicalReaction direction="left-to-right" evidence="12">
        <dbReference type="Rhea" id="RHEA:71064"/>
    </physiologicalReaction>
</comment>
<comment type="caution">
    <text evidence="21">The sequence shown here is derived from an EMBL/GenBank/DDBJ whole genome shotgun (WGS) entry which is preliminary data.</text>
</comment>
<comment type="catalytic activity">
    <reaction evidence="18">
        <text>L-phenylalanine(out) + L-arginine(in) = L-phenylalanine(in) + L-arginine(out)</text>
        <dbReference type="Rhea" id="RHEA:71067"/>
        <dbReference type="ChEBI" id="CHEBI:32682"/>
        <dbReference type="ChEBI" id="CHEBI:58095"/>
    </reaction>
    <physiologicalReaction direction="left-to-right" evidence="18">
        <dbReference type="Rhea" id="RHEA:71068"/>
    </physiologicalReaction>
</comment>
<evidence type="ECO:0000256" key="1">
    <source>
        <dbReference type="ARBA" id="ARBA00004424"/>
    </source>
</evidence>
<feature type="transmembrane region" description="Helical" evidence="20">
    <location>
        <begin position="431"/>
        <end position="450"/>
    </location>
</feature>
<feature type="transmembrane region" description="Helical" evidence="20">
    <location>
        <begin position="516"/>
        <end position="538"/>
    </location>
</feature>
<evidence type="ECO:0000256" key="14">
    <source>
        <dbReference type="ARBA" id="ARBA00052732"/>
    </source>
</evidence>
<dbReference type="InterPro" id="IPR002293">
    <property type="entry name" value="AA/rel_permease1"/>
</dbReference>
<feature type="transmembrane region" description="Helical" evidence="20">
    <location>
        <begin position="376"/>
        <end position="395"/>
    </location>
</feature>
<evidence type="ECO:0000256" key="20">
    <source>
        <dbReference type="SAM" id="Phobius"/>
    </source>
</evidence>
<keyword evidence="8 20" id="KW-0472">Membrane</keyword>
<comment type="catalytic activity">
    <reaction evidence="11">
        <text>L-cystine(out) + L-arginine(in) = L-cystine(in) + L-arginine(out)</text>
        <dbReference type="Rhea" id="RHEA:71075"/>
        <dbReference type="ChEBI" id="CHEBI:32682"/>
        <dbReference type="ChEBI" id="CHEBI:35491"/>
    </reaction>
    <physiologicalReaction direction="left-to-right" evidence="11">
        <dbReference type="Rhea" id="RHEA:71076"/>
    </physiologicalReaction>
</comment>
<gene>
    <name evidence="21" type="ORF">BIW11_02217</name>
</gene>
<dbReference type="InterPro" id="IPR050598">
    <property type="entry name" value="AminoAcid_Transporter"/>
</dbReference>
<feature type="transmembrane region" description="Helical" evidence="20">
    <location>
        <begin position="456"/>
        <end position="478"/>
    </location>
</feature>
<dbReference type="PIRSF" id="PIRSF006060">
    <property type="entry name" value="AA_transporter"/>
    <property type="match status" value="1"/>
</dbReference>
<keyword evidence="9" id="KW-1015">Disulfide bond</keyword>
<comment type="catalytic activity">
    <reaction evidence="10">
        <text>L-lysine(out) + L-arginine(in) = L-lysine(in) + L-arginine(out)</text>
        <dbReference type="Rhea" id="RHEA:70827"/>
        <dbReference type="ChEBI" id="CHEBI:32551"/>
        <dbReference type="ChEBI" id="CHEBI:32682"/>
    </reaction>
    <physiologicalReaction direction="left-to-right" evidence="10">
        <dbReference type="Rhea" id="RHEA:70828"/>
    </physiologicalReaction>
</comment>
<evidence type="ECO:0000256" key="4">
    <source>
        <dbReference type="ARBA" id="ARBA00022475"/>
    </source>
</evidence>
<comment type="catalytic activity">
    <reaction evidence="14">
        <text>L-leucine(out) + L-arginine(in) = L-leucine(in) + L-arginine(out)</text>
        <dbReference type="Rhea" id="RHEA:71059"/>
        <dbReference type="ChEBI" id="CHEBI:32682"/>
        <dbReference type="ChEBI" id="CHEBI:57427"/>
    </reaction>
    <physiologicalReaction direction="left-to-right" evidence="14">
        <dbReference type="Rhea" id="RHEA:71060"/>
    </physiologicalReaction>
</comment>
<organism evidence="21 22">
    <name type="scientific">Tropilaelaps mercedesae</name>
    <dbReference type="NCBI Taxonomy" id="418985"/>
    <lineage>
        <taxon>Eukaryota</taxon>
        <taxon>Metazoa</taxon>
        <taxon>Ecdysozoa</taxon>
        <taxon>Arthropoda</taxon>
        <taxon>Chelicerata</taxon>
        <taxon>Arachnida</taxon>
        <taxon>Acari</taxon>
        <taxon>Parasitiformes</taxon>
        <taxon>Mesostigmata</taxon>
        <taxon>Gamasina</taxon>
        <taxon>Dermanyssoidea</taxon>
        <taxon>Laelapidae</taxon>
        <taxon>Tropilaelaps</taxon>
    </lineage>
</organism>
<evidence type="ECO:0000256" key="7">
    <source>
        <dbReference type="ARBA" id="ARBA00022989"/>
    </source>
</evidence>
<dbReference type="Pfam" id="PF13520">
    <property type="entry name" value="AA_permease_2"/>
    <property type="match status" value="1"/>
</dbReference>
<feature type="transmembrane region" description="Helical" evidence="20">
    <location>
        <begin position="232"/>
        <end position="252"/>
    </location>
</feature>
<accession>A0A1V9X177</accession>
<feature type="transmembrane region" description="Helical" evidence="20">
    <location>
        <begin position="334"/>
        <end position="356"/>
    </location>
</feature>
<dbReference type="PANTHER" id="PTHR11785">
    <property type="entry name" value="AMINO ACID TRANSPORTER"/>
    <property type="match status" value="1"/>
</dbReference>
<keyword evidence="4" id="KW-1003">Cell membrane</keyword>
<keyword evidence="5" id="KW-0597">Phosphoprotein</keyword>
<dbReference type="GO" id="GO:0016324">
    <property type="term" value="C:apical plasma membrane"/>
    <property type="evidence" value="ECO:0007669"/>
    <property type="project" value="UniProtKB-SubCell"/>
</dbReference>
<reference evidence="21 22" key="1">
    <citation type="journal article" date="2017" name="Gigascience">
        <title>Draft genome of the honey bee ectoparasitic mite, Tropilaelaps mercedesae, is shaped by the parasitic life history.</title>
        <authorList>
            <person name="Dong X."/>
            <person name="Armstrong S.D."/>
            <person name="Xia D."/>
            <person name="Makepeace B.L."/>
            <person name="Darby A.C."/>
            <person name="Kadowaki T."/>
        </authorList>
    </citation>
    <scope>NUCLEOTIDE SEQUENCE [LARGE SCALE GENOMIC DNA]</scope>
    <source>
        <strain evidence="21">Wuxi-XJTLU</strain>
    </source>
</reference>
<dbReference type="OrthoDB" id="5982228at2759"/>
<evidence type="ECO:0000256" key="10">
    <source>
        <dbReference type="ARBA" id="ARBA00051323"/>
    </source>
</evidence>
<keyword evidence="7 20" id="KW-1133">Transmembrane helix</keyword>
<feature type="transmembrane region" description="Helical" evidence="20">
    <location>
        <begin position="490"/>
        <end position="510"/>
    </location>
</feature>
<name>A0A1V9X177_9ACAR</name>
<evidence type="ECO:0000256" key="12">
    <source>
        <dbReference type="ARBA" id="ARBA00051835"/>
    </source>
</evidence>
<dbReference type="FunCoup" id="A0A1V9X177">
    <property type="interactions" value="139"/>
</dbReference>
<dbReference type="AlphaFoldDB" id="A0A1V9X177"/>
<dbReference type="FunFam" id="1.20.1740.10:FF:000015">
    <property type="entry name" value="B(0,+)-type amino acid transporter 1"/>
    <property type="match status" value="1"/>
</dbReference>
<dbReference type="PANTHER" id="PTHR11785:SF512">
    <property type="entry name" value="SOBREMESA, ISOFORM B"/>
    <property type="match status" value="1"/>
</dbReference>
<evidence type="ECO:0000256" key="16">
    <source>
        <dbReference type="ARBA" id="ARBA00079910"/>
    </source>
</evidence>
<feature type="region of interest" description="Disordered" evidence="19">
    <location>
        <begin position="1"/>
        <end position="28"/>
    </location>
</feature>
<dbReference type="GO" id="GO:0015179">
    <property type="term" value="F:L-amino acid transmembrane transporter activity"/>
    <property type="evidence" value="ECO:0007669"/>
    <property type="project" value="TreeGrafter"/>
</dbReference>
<evidence type="ECO:0000256" key="17">
    <source>
        <dbReference type="ARBA" id="ARBA00083296"/>
    </source>
</evidence>
<evidence type="ECO:0000256" key="5">
    <source>
        <dbReference type="ARBA" id="ARBA00022553"/>
    </source>
</evidence>
<dbReference type="InParanoid" id="A0A1V9X177"/>
<evidence type="ECO:0000256" key="3">
    <source>
        <dbReference type="ARBA" id="ARBA00022448"/>
    </source>
</evidence>
<dbReference type="Gene3D" id="1.20.1740.10">
    <property type="entry name" value="Amino acid/polyamine transporter I"/>
    <property type="match status" value="1"/>
</dbReference>
<evidence type="ECO:0000256" key="11">
    <source>
        <dbReference type="ARBA" id="ARBA00051814"/>
    </source>
</evidence>
<evidence type="ECO:0000313" key="22">
    <source>
        <dbReference type="Proteomes" id="UP000192247"/>
    </source>
</evidence>